<dbReference type="RefSeq" id="XP_045550862.1">
    <property type="nucleotide sequence ID" value="XM_045694906.1"/>
</dbReference>
<evidence type="ECO:0000313" key="5">
    <source>
        <dbReference type="RefSeq" id="XP_045550862.1"/>
    </source>
</evidence>
<name>A0ABM3CWD0_SALSA</name>
<dbReference type="Gene3D" id="1.10.472.80">
    <property type="entry name" value="Ypt/Rab-GAP domain of gyp1p, domain 3"/>
    <property type="match status" value="1"/>
</dbReference>
<proteinExistence type="predicted"/>
<gene>
    <name evidence="5" type="primary">LOC106570538</name>
</gene>
<feature type="region of interest" description="Disordered" evidence="2">
    <location>
        <begin position="590"/>
        <end position="654"/>
    </location>
</feature>
<evidence type="ECO:0000256" key="1">
    <source>
        <dbReference type="ARBA" id="ARBA00022468"/>
    </source>
</evidence>
<dbReference type="Gene3D" id="1.10.8.270">
    <property type="entry name" value="putative rabgap domain of human tbc1 domain family member 14 like domains"/>
    <property type="match status" value="1"/>
</dbReference>
<evidence type="ECO:0000259" key="3">
    <source>
        <dbReference type="PROSITE" id="PS50086"/>
    </source>
</evidence>
<evidence type="ECO:0000256" key="2">
    <source>
        <dbReference type="SAM" id="MobiDB-lite"/>
    </source>
</evidence>
<dbReference type="Proteomes" id="UP001652741">
    <property type="component" value="Chromosome ssa14"/>
</dbReference>
<evidence type="ECO:0000313" key="4">
    <source>
        <dbReference type="Proteomes" id="UP001652741"/>
    </source>
</evidence>
<feature type="region of interest" description="Disordered" evidence="2">
    <location>
        <begin position="328"/>
        <end position="423"/>
    </location>
</feature>
<dbReference type="InterPro" id="IPR000195">
    <property type="entry name" value="Rab-GAP-TBC_dom"/>
</dbReference>
<dbReference type="SUPFAM" id="SSF47923">
    <property type="entry name" value="Ypt/Rab-GAP domain of gyp1p"/>
    <property type="match status" value="2"/>
</dbReference>
<dbReference type="SMART" id="SM00164">
    <property type="entry name" value="TBC"/>
    <property type="match status" value="1"/>
</dbReference>
<protein>
    <submittedName>
        <fullName evidence="5">TBC1 domain family member 5 isoform X2</fullName>
    </submittedName>
</protein>
<dbReference type="PANTHER" id="PTHR22957">
    <property type="entry name" value="TBC1 DOMAIN FAMILY MEMBER GTPASE-ACTIVATING PROTEIN"/>
    <property type="match status" value="1"/>
</dbReference>
<dbReference type="Pfam" id="PF00566">
    <property type="entry name" value="RabGAP-TBC"/>
    <property type="match status" value="2"/>
</dbReference>
<dbReference type="PROSITE" id="PS50086">
    <property type="entry name" value="TBC_RABGAP"/>
    <property type="match status" value="1"/>
</dbReference>
<dbReference type="GeneID" id="106570538"/>
<reference evidence="5" key="1">
    <citation type="submission" date="2025-08" db="UniProtKB">
        <authorList>
            <consortium name="RefSeq"/>
        </authorList>
    </citation>
    <scope>IDENTIFICATION</scope>
</reference>
<feature type="region of interest" description="Disordered" evidence="2">
    <location>
        <begin position="542"/>
        <end position="576"/>
    </location>
</feature>
<organism evidence="4 5">
    <name type="scientific">Salmo salar</name>
    <name type="common">Atlantic salmon</name>
    <dbReference type="NCBI Taxonomy" id="8030"/>
    <lineage>
        <taxon>Eukaryota</taxon>
        <taxon>Metazoa</taxon>
        <taxon>Chordata</taxon>
        <taxon>Craniata</taxon>
        <taxon>Vertebrata</taxon>
        <taxon>Euteleostomi</taxon>
        <taxon>Actinopterygii</taxon>
        <taxon>Neopterygii</taxon>
        <taxon>Teleostei</taxon>
        <taxon>Protacanthopterygii</taxon>
        <taxon>Salmoniformes</taxon>
        <taxon>Salmonidae</taxon>
        <taxon>Salmoninae</taxon>
        <taxon>Salmo</taxon>
    </lineage>
</organism>
<accession>A0ABM3CWD0</accession>
<dbReference type="PANTHER" id="PTHR22957:SF337">
    <property type="entry name" value="TBC1 DOMAIN FAMILY MEMBER 5"/>
    <property type="match status" value="1"/>
</dbReference>
<feature type="domain" description="Rab-GAP TBC" evidence="3">
    <location>
        <begin position="1"/>
        <end position="198"/>
    </location>
</feature>
<dbReference type="InterPro" id="IPR035969">
    <property type="entry name" value="Rab-GAP_TBC_sf"/>
</dbReference>
<sequence>MIKQDVMRTFPEMRYFQEEDVRTKLTDILFCYARENEQLLYKQGMHELLAPIVFVLHCDHQAFQHASETAHPSEEMMCLLNPMFQEHDAYAMFSQLMETAEPWFSSFQREVRRGKEEMLTSMPFARPQDLGPSVAIVTKVNRIQDQLVKKHDVELHMHVTRLEIAPQIYGIRWVRLLFGREFPLQDLLVVWDALFADSITLDLVDYVFVAMLLYIRDALIASNFQTCLGLLMHYPPIGDIHTLLHKALFLRDPKNNPRPANYQFQQNLDYYKTRGADLVNSTRAKTAPLNINKVSSSLLSFGRKLIAPAMSGGVASVISPINSEIRSAPSPLTAAPQAEPLSSGHAPLQTHSQSQHQRLLKSESMPVYLSQGQTSRTVGSSPSIESLSGGQGHNTASPPLPVSRGSDISTSSPPLSATKKDSFFITRSHSKTMGKKEAEEELEAQVSFLQGQINDLEAMSKYCAKMMNTHIGRIQEVILQEHLEKEDEVLVSLAGLKQIKDILKGALHFNQSLLEAEENEEITIADDHYDHANSHHEDQPYLAAPQRGDADGEQEEELEHAPPEQQASPPECSLCGGSEGRNWDDYILVSQDGELQPTEGGVERTPPIRQLHGSVRVEPFQDPLMGAASGSSSPDEDSIHSKDSDFAIVNSQDL</sequence>
<feature type="compositionally biased region" description="Polar residues" evidence="2">
    <location>
        <begin position="406"/>
        <end position="415"/>
    </location>
</feature>
<keyword evidence="1" id="KW-0343">GTPase activation</keyword>
<feature type="compositionally biased region" description="Polar residues" evidence="2">
    <location>
        <begin position="370"/>
        <end position="397"/>
    </location>
</feature>
<keyword evidence="4" id="KW-1185">Reference proteome</keyword>